<organism evidence="2 3">
    <name type="scientific">Dovyalis caffra</name>
    <dbReference type="NCBI Taxonomy" id="77055"/>
    <lineage>
        <taxon>Eukaryota</taxon>
        <taxon>Viridiplantae</taxon>
        <taxon>Streptophyta</taxon>
        <taxon>Embryophyta</taxon>
        <taxon>Tracheophyta</taxon>
        <taxon>Spermatophyta</taxon>
        <taxon>Magnoliopsida</taxon>
        <taxon>eudicotyledons</taxon>
        <taxon>Gunneridae</taxon>
        <taxon>Pentapetalae</taxon>
        <taxon>rosids</taxon>
        <taxon>fabids</taxon>
        <taxon>Malpighiales</taxon>
        <taxon>Salicaceae</taxon>
        <taxon>Flacourtieae</taxon>
        <taxon>Dovyalis</taxon>
    </lineage>
</organism>
<gene>
    <name evidence="2" type="ORF">DCAF_LOCUS957</name>
</gene>
<dbReference type="Proteomes" id="UP001314170">
    <property type="component" value="Unassembled WGS sequence"/>
</dbReference>
<evidence type="ECO:0000313" key="3">
    <source>
        <dbReference type="Proteomes" id="UP001314170"/>
    </source>
</evidence>
<comment type="caution">
    <text evidence="2">The sequence shown here is derived from an EMBL/GenBank/DDBJ whole genome shotgun (WGS) entry which is preliminary data.</text>
</comment>
<keyword evidence="1" id="KW-0472">Membrane</keyword>
<reference evidence="2 3" key="1">
    <citation type="submission" date="2024-01" db="EMBL/GenBank/DDBJ databases">
        <authorList>
            <person name="Waweru B."/>
        </authorList>
    </citation>
    <scope>NUCLEOTIDE SEQUENCE [LARGE SCALE GENOMIC DNA]</scope>
</reference>
<protein>
    <submittedName>
        <fullName evidence="2">Uncharacterized protein</fullName>
    </submittedName>
</protein>
<evidence type="ECO:0000256" key="1">
    <source>
        <dbReference type="SAM" id="Phobius"/>
    </source>
</evidence>
<proteinExistence type="predicted"/>
<keyword evidence="1" id="KW-1133">Transmembrane helix</keyword>
<keyword evidence="3" id="KW-1185">Reference proteome</keyword>
<feature type="transmembrane region" description="Helical" evidence="1">
    <location>
        <begin position="6"/>
        <end position="26"/>
    </location>
</feature>
<sequence length="148" mass="17252">MMDEDYGWGTCSTVALLVVAAIILFAPLGMGSLEPPSALSYCDGRDYRLFDKLRKKHKQLVEMMKSRERRFGNSRRWKRMQYPVDRSERMVTSNNRMKSIQLLVGIHFYVFGQKTVDMNKVGRGRLEPLVSYIKKLVSEEEEVAVRRQ</sequence>
<dbReference type="EMBL" id="CAWUPB010000079">
    <property type="protein sequence ID" value="CAK7323333.1"/>
    <property type="molecule type" value="Genomic_DNA"/>
</dbReference>
<evidence type="ECO:0000313" key="2">
    <source>
        <dbReference type="EMBL" id="CAK7323333.1"/>
    </source>
</evidence>
<name>A0AAV1QQR8_9ROSI</name>
<dbReference type="AlphaFoldDB" id="A0AAV1QQR8"/>
<accession>A0AAV1QQR8</accession>
<keyword evidence="1" id="KW-0812">Transmembrane</keyword>